<feature type="signal peptide" evidence="2">
    <location>
        <begin position="1"/>
        <end position="31"/>
    </location>
</feature>
<comment type="caution">
    <text evidence="4">The sequence shown here is derived from an EMBL/GenBank/DDBJ whole genome shotgun (WGS) entry which is preliminary data.</text>
</comment>
<evidence type="ECO:0000259" key="3">
    <source>
        <dbReference type="PROSITE" id="PS51123"/>
    </source>
</evidence>
<evidence type="ECO:0000256" key="2">
    <source>
        <dbReference type="SAM" id="SignalP"/>
    </source>
</evidence>
<evidence type="ECO:0000313" key="5">
    <source>
        <dbReference type="Proteomes" id="UP000020766"/>
    </source>
</evidence>
<keyword evidence="1" id="KW-0472">Membrane</keyword>
<dbReference type="Pfam" id="PF00691">
    <property type="entry name" value="OmpA"/>
    <property type="match status" value="1"/>
</dbReference>
<protein>
    <submittedName>
        <fullName evidence="4">Membrane protein</fullName>
    </submittedName>
</protein>
<reference evidence="4 5" key="1">
    <citation type="submission" date="2014-01" db="EMBL/GenBank/DDBJ databases">
        <title>Interspecies Systems Biology Uncovers Metabolites Affecting C. elegans Gene Expression and Life History Traits.</title>
        <authorList>
            <person name="Watson E."/>
            <person name="Macneil L.T."/>
            <person name="Ritter A.D."/>
            <person name="Yilmaz L.S."/>
            <person name="Rosebrock A.P."/>
            <person name="Caudy A.A."/>
            <person name="Walhout A.J."/>
        </authorList>
    </citation>
    <scope>NUCLEOTIDE SEQUENCE [LARGE SCALE GENOMIC DNA]</scope>
    <source>
        <strain evidence="4 5">DA1877</strain>
    </source>
</reference>
<dbReference type="PATRIC" id="fig|1457173.3.peg.34"/>
<keyword evidence="2" id="KW-0732">Signal</keyword>
<dbReference type="InterPro" id="IPR006665">
    <property type="entry name" value="OmpA-like"/>
</dbReference>
<dbReference type="GeneID" id="74938391"/>
<dbReference type="STRING" id="225991.MA05_10340"/>
<name>A0A014MJ68_9BURK</name>
<dbReference type="GO" id="GO:0016020">
    <property type="term" value="C:membrane"/>
    <property type="evidence" value="ECO:0007669"/>
    <property type="project" value="UniProtKB-UniRule"/>
</dbReference>
<dbReference type="Proteomes" id="UP000020766">
    <property type="component" value="Unassembled WGS sequence"/>
</dbReference>
<dbReference type="SUPFAM" id="SSF103088">
    <property type="entry name" value="OmpA-like"/>
    <property type="match status" value="1"/>
</dbReference>
<evidence type="ECO:0000313" key="4">
    <source>
        <dbReference type="EMBL" id="EXU81711.1"/>
    </source>
</evidence>
<dbReference type="Gene3D" id="3.30.1330.60">
    <property type="entry name" value="OmpA-like domain"/>
    <property type="match status" value="1"/>
</dbReference>
<keyword evidence="5" id="KW-1185">Reference proteome</keyword>
<dbReference type="RefSeq" id="WP_051519271.1">
    <property type="nucleotide sequence ID" value="NZ_JBOK01000001.1"/>
</dbReference>
<dbReference type="EMBL" id="JBOK01000001">
    <property type="protein sequence ID" value="EXU81711.1"/>
    <property type="molecule type" value="Genomic_DNA"/>
</dbReference>
<organism evidence="4 5">
    <name type="scientific">Comamonas aquatica DA1877</name>
    <dbReference type="NCBI Taxonomy" id="1457173"/>
    <lineage>
        <taxon>Bacteria</taxon>
        <taxon>Pseudomonadati</taxon>
        <taxon>Pseudomonadota</taxon>
        <taxon>Betaproteobacteria</taxon>
        <taxon>Burkholderiales</taxon>
        <taxon>Comamonadaceae</taxon>
        <taxon>Comamonas</taxon>
    </lineage>
</organism>
<sequence>MPPVPHTHPPLLTLVFSAAVMALTVSYAVEASSSDAASVEQGPGKAPYEPPTLAASAVVLNKVAAYRVDQGVVKFFFASGKSQLVQGADQALQDIVAAVQTGRRVQISGFHDATGDAPSNAELAKQRALAVQKKLLELGVPAASILLQKPAVTVILGSYAEARRVEVTLIE</sequence>
<dbReference type="PROSITE" id="PS51123">
    <property type="entry name" value="OMPA_2"/>
    <property type="match status" value="1"/>
</dbReference>
<feature type="domain" description="OmpA-like" evidence="3">
    <location>
        <begin position="64"/>
        <end position="171"/>
    </location>
</feature>
<feature type="chain" id="PRO_5001473545" evidence="2">
    <location>
        <begin position="32"/>
        <end position="171"/>
    </location>
</feature>
<accession>A0A014MJ68</accession>
<proteinExistence type="predicted"/>
<dbReference type="AlphaFoldDB" id="A0A014MJ68"/>
<evidence type="ECO:0000256" key="1">
    <source>
        <dbReference type="PROSITE-ProRule" id="PRU00473"/>
    </source>
</evidence>
<dbReference type="InterPro" id="IPR036737">
    <property type="entry name" value="OmpA-like_sf"/>
</dbReference>
<dbReference type="CDD" id="cd07185">
    <property type="entry name" value="OmpA_C-like"/>
    <property type="match status" value="1"/>
</dbReference>
<gene>
    <name evidence="4" type="ORF">AX13_00190</name>
</gene>